<accession>A0AAV1HYM1</accession>
<name>A0AAV1HYM1_9CHLO</name>
<dbReference type="EMBL" id="CAUYUE010000004">
    <property type="protein sequence ID" value="CAK0763436.1"/>
    <property type="molecule type" value="Genomic_DNA"/>
</dbReference>
<evidence type="ECO:0000313" key="3">
    <source>
        <dbReference type="Proteomes" id="UP001314263"/>
    </source>
</evidence>
<comment type="caution">
    <text evidence="2">The sequence shown here is derived from an EMBL/GenBank/DDBJ whole genome shotgun (WGS) entry which is preliminary data.</text>
</comment>
<sequence>MRDRDRDERRTRDRERDRSRERDRDRDRSTRPRRDRSSSRERHSNRRGSDRHDLYESRGRWGEDPDKEWRSSRDEHKQHDREYRRKDGASANELSYMGKFAKGGKLFEDNGGLPELTAGEAAAQQAQNMQQNALSYSQPWQQQQAGCTGEHHRPAPAVRLGHHTTHVPLLGMAPTRIQCKKGYGDLRWYLVICTGRDHSAAERQMG</sequence>
<reference evidence="2 3" key="1">
    <citation type="submission" date="2023-10" db="EMBL/GenBank/DDBJ databases">
        <authorList>
            <person name="Maclean D."/>
            <person name="Macfadyen A."/>
        </authorList>
    </citation>
    <scope>NUCLEOTIDE SEQUENCE [LARGE SCALE GENOMIC DNA]</scope>
</reference>
<feature type="region of interest" description="Disordered" evidence="1">
    <location>
        <begin position="1"/>
        <end position="87"/>
    </location>
</feature>
<dbReference type="Proteomes" id="UP001314263">
    <property type="component" value="Unassembled WGS sequence"/>
</dbReference>
<evidence type="ECO:0000313" key="2">
    <source>
        <dbReference type="EMBL" id="CAK0763436.1"/>
    </source>
</evidence>
<proteinExistence type="predicted"/>
<protein>
    <submittedName>
        <fullName evidence="2">Uncharacterized protein</fullName>
    </submittedName>
</protein>
<dbReference type="AlphaFoldDB" id="A0AAV1HYM1"/>
<evidence type="ECO:0000256" key="1">
    <source>
        <dbReference type="SAM" id="MobiDB-lite"/>
    </source>
</evidence>
<organism evidence="2 3">
    <name type="scientific">Coccomyxa viridis</name>
    <dbReference type="NCBI Taxonomy" id="1274662"/>
    <lineage>
        <taxon>Eukaryota</taxon>
        <taxon>Viridiplantae</taxon>
        <taxon>Chlorophyta</taxon>
        <taxon>core chlorophytes</taxon>
        <taxon>Trebouxiophyceae</taxon>
        <taxon>Trebouxiophyceae incertae sedis</taxon>
        <taxon>Coccomyxaceae</taxon>
        <taxon>Coccomyxa</taxon>
    </lineage>
</organism>
<keyword evidence="3" id="KW-1185">Reference proteome</keyword>
<gene>
    <name evidence="2" type="ORF">CVIRNUC_003057</name>
</gene>